<dbReference type="OMA" id="WTHIQDD"/>
<dbReference type="eggNOG" id="KOG3519">
    <property type="taxonomic scope" value="Eukaryota"/>
</dbReference>
<dbReference type="GO" id="GO:0005737">
    <property type="term" value="C:cytoplasm"/>
    <property type="evidence" value="ECO:0007669"/>
    <property type="project" value="TreeGrafter"/>
</dbReference>
<dbReference type="KEGG" id="mtm:MYCTH_2055546"/>
<dbReference type="SUPFAM" id="SSF48065">
    <property type="entry name" value="DBL homology domain (DH-domain)"/>
    <property type="match status" value="1"/>
</dbReference>
<keyword evidence="4" id="KW-1185">Reference proteome</keyword>
<reference evidence="3 4" key="1">
    <citation type="journal article" date="2011" name="Nat. Biotechnol.">
        <title>Comparative genomic analysis of the thermophilic biomass-degrading fungi Myceliophthora thermophila and Thielavia terrestris.</title>
        <authorList>
            <person name="Berka R.M."/>
            <person name="Grigoriev I.V."/>
            <person name="Otillar R."/>
            <person name="Salamov A."/>
            <person name="Grimwood J."/>
            <person name="Reid I."/>
            <person name="Ishmael N."/>
            <person name="John T."/>
            <person name="Darmond C."/>
            <person name="Moisan M.-C."/>
            <person name="Henrissat B."/>
            <person name="Coutinho P.M."/>
            <person name="Lombard V."/>
            <person name="Natvig D.O."/>
            <person name="Lindquist E."/>
            <person name="Schmutz J."/>
            <person name="Lucas S."/>
            <person name="Harris P."/>
            <person name="Powlowski J."/>
            <person name="Bellemare A."/>
            <person name="Taylor D."/>
            <person name="Butler G."/>
            <person name="de Vries R.P."/>
            <person name="Allijn I.E."/>
            <person name="van den Brink J."/>
            <person name="Ushinsky S."/>
            <person name="Storms R."/>
            <person name="Powell A.J."/>
            <person name="Paulsen I.T."/>
            <person name="Elbourne L.D.H."/>
            <person name="Baker S.E."/>
            <person name="Magnuson J."/>
            <person name="LaBoissiere S."/>
            <person name="Clutterbuck A.J."/>
            <person name="Martinez D."/>
            <person name="Wogulis M."/>
            <person name="de Leon A.L."/>
            <person name="Rey M.W."/>
            <person name="Tsang A."/>
        </authorList>
    </citation>
    <scope>NUCLEOTIDE SEQUENCE [LARGE SCALE GENOMIC DNA]</scope>
    <source>
        <strain evidence="4">ATCC 42464 / BCRC 31852 / DSM 1799</strain>
    </source>
</reference>
<dbReference type="InParanoid" id="G2Q332"/>
<feature type="region of interest" description="Disordered" evidence="1">
    <location>
        <begin position="58"/>
        <end position="87"/>
    </location>
</feature>
<evidence type="ECO:0000313" key="3">
    <source>
        <dbReference type="EMBL" id="AEO53495.1"/>
    </source>
</evidence>
<dbReference type="HOGENOM" id="CLU_010210_2_2_1"/>
<evidence type="ECO:0000256" key="1">
    <source>
        <dbReference type="SAM" id="MobiDB-lite"/>
    </source>
</evidence>
<dbReference type="SMART" id="SM00325">
    <property type="entry name" value="RhoGEF"/>
    <property type="match status" value="1"/>
</dbReference>
<dbReference type="AlphaFoldDB" id="G2Q332"/>
<dbReference type="GO" id="GO:0005085">
    <property type="term" value="F:guanyl-nucleotide exchange factor activity"/>
    <property type="evidence" value="ECO:0007669"/>
    <property type="project" value="InterPro"/>
</dbReference>
<gene>
    <name evidence="3" type="ORF">MYCTH_2055546</name>
</gene>
<protein>
    <recommendedName>
        <fullName evidence="2">DH domain-containing protein</fullName>
    </recommendedName>
</protein>
<feature type="region of interest" description="Disordered" evidence="1">
    <location>
        <begin position="117"/>
        <end position="156"/>
    </location>
</feature>
<feature type="compositionally biased region" description="Basic and acidic residues" evidence="1">
    <location>
        <begin position="141"/>
        <end position="152"/>
    </location>
</feature>
<feature type="domain" description="DH" evidence="2">
    <location>
        <begin position="164"/>
        <end position="413"/>
    </location>
</feature>
<accession>G2Q332</accession>
<dbReference type="GeneID" id="11505493"/>
<evidence type="ECO:0000259" key="2">
    <source>
        <dbReference type="PROSITE" id="PS50010"/>
    </source>
</evidence>
<dbReference type="PANTHER" id="PTHR45818">
    <property type="entry name" value="PROTEIN VAV"/>
    <property type="match status" value="1"/>
</dbReference>
<proteinExistence type="predicted"/>
<dbReference type="PROSITE" id="PS50010">
    <property type="entry name" value="DH_2"/>
    <property type="match status" value="1"/>
</dbReference>
<dbReference type="Proteomes" id="UP000007322">
    <property type="component" value="Chromosome 1"/>
</dbReference>
<dbReference type="VEuPathDB" id="FungiDB:MYCTH_2055546"/>
<feature type="region of interest" description="Disordered" evidence="1">
    <location>
        <begin position="1"/>
        <end position="39"/>
    </location>
</feature>
<dbReference type="Gene3D" id="1.20.900.10">
    <property type="entry name" value="Dbl homology (DH) domain"/>
    <property type="match status" value="1"/>
</dbReference>
<dbReference type="OrthoDB" id="8059989at2759"/>
<feature type="non-terminal residue" evidence="3">
    <location>
        <position position="722"/>
    </location>
</feature>
<dbReference type="PANTHER" id="PTHR45818:SF3">
    <property type="entry name" value="PROTEIN VAV"/>
    <property type="match status" value="1"/>
</dbReference>
<name>G2Q332_THET4</name>
<dbReference type="Pfam" id="PF00621">
    <property type="entry name" value="RhoGEF"/>
    <property type="match status" value="1"/>
</dbReference>
<dbReference type="STRING" id="573729.G2Q332"/>
<dbReference type="RefSeq" id="XP_003658740.1">
    <property type="nucleotide sequence ID" value="XM_003658692.1"/>
</dbReference>
<sequence length="722" mass="80783">MLSTCGEREEHSGNAGSSLGDEPVDQSHCQPEPRSAKPFQKWMKTLHKRVLRQQEALGYDGSPVTGPHGTWGGHSLAMGPSRRRHSSSESSSFAFVAAAKSASISMASASLWTRSWKTTNRSSHGRRTERSSRASMSGPRVSEDSYRSERQGPVDPGVVERALQRRRILEELISTEENYIGDVQFLMNVYVTILASLPSSPPGLRASVNRNLTDVVELHEEILGELRRVVPDSEYAQLDSAIKRVESNSSTRGHRRWRSLDVIPEGRDRVPWLSDLPGMAAEPQTAAEVAKIFSKRMNRFFIYEEYGARYELMIKDIAAAQRTFPGWASYQKGLEILASSLNSANNRDDHQSRRRALTIDDLLVKPIQRVCRYPLLFSELLKHTPVIDCPYSHMIIDNTLVRLREATAEINRATNDSRTKSALEKTWILRDRLRFPDQQLDAATKNRIRLFGHIRLCGALHVCWQTKDGVSGQYMVALLFRDWLCLATAGRSDQIYTIQVCIALGNIKVEEVDNGRGLQCHTARHSWKIVFLCDNQLYELILTACSPKEELEWRARLRSSEPNDNPDGQDQTLSDIFGFLALNIKAMGTVFRKPGTIARKVSIHRATTIGPKSPLYQVILKNTSAAKEGPTVSSNPSINRSQSLLTTNSRIPVLAPARAERARLEAMLADVWTRDVLPFPGITARARSEHLVRASASSMMRKLSAVNITGGFTRRSASSVSL</sequence>
<dbReference type="EMBL" id="CP003002">
    <property type="protein sequence ID" value="AEO53495.1"/>
    <property type="molecule type" value="Genomic_DNA"/>
</dbReference>
<dbReference type="InterPro" id="IPR035899">
    <property type="entry name" value="DBL_dom_sf"/>
</dbReference>
<evidence type="ECO:0000313" key="4">
    <source>
        <dbReference type="Proteomes" id="UP000007322"/>
    </source>
</evidence>
<dbReference type="InterPro" id="IPR000219">
    <property type="entry name" value="DH_dom"/>
</dbReference>
<organism evidence="3 4">
    <name type="scientific">Thermothelomyces thermophilus (strain ATCC 42464 / BCRC 31852 / DSM 1799)</name>
    <name type="common">Sporotrichum thermophile</name>
    <dbReference type="NCBI Taxonomy" id="573729"/>
    <lineage>
        <taxon>Eukaryota</taxon>
        <taxon>Fungi</taxon>
        <taxon>Dikarya</taxon>
        <taxon>Ascomycota</taxon>
        <taxon>Pezizomycotina</taxon>
        <taxon>Sordariomycetes</taxon>
        <taxon>Sordariomycetidae</taxon>
        <taxon>Sordariales</taxon>
        <taxon>Chaetomiaceae</taxon>
        <taxon>Thermothelomyces</taxon>
    </lineage>
</organism>
<feature type="compositionally biased region" description="Basic and acidic residues" evidence="1">
    <location>
        <begin position="1"/>
        <end position="12"/>
    </location>
</feature>